<evidence type="ECO:0000259" key="3">
    <source>
        <dbReference type="PROSITE" id="PS50043"/>
    </source>
</evidence>
<dbReference type="PRINTS" id="PR00038">
    <property type="entry name" value="HTHLUXR"/>
</dbReference>
<feature type="domain" description="HTH luxR-type" evidence="3">
    <location>
        <begin position="857"/>
        <end position="922"/>
    </location>
</feature>
<sequence>MDDGDAAHPAGGLVGRSEESALLASFLERAARSGAALLLTGEPGVGRTALLDLAARAAAASGTRVLSSAGAEVEAEVPFAGLHQLLVPVLDEWAALSPLHRGALARSLGYQAGPPADRLVVSTAVLTLLRRVADGGPVLLVVDDLQWLDRVSVAVLGFVARRLSGARVGLLAAARTEDDGSLPPAGLPEHEVRPLDDGAAAELVGSRHPAMAERVRRRIVAAARGNPVALLELPDQLSGRQRAALEALPPVLPLGRRLRTRFAGRVADLPPATRRLLLLAALEGTGDLAVLGAASPGEDWLDVLAPAEEAGLVHVDADTQRVSLRHPLTGSAAVELATSGDRRRAHLALADVLADQPDRRAWHLAEAAVGSDGQAADLLDEAAHRALRRGDGGRAVAALLRAADLSPSGAARARRLSRAAYLGARVLGDLRSVPSLLLQARRADPDGGDALPAALAAAVHLFLGPGDADSAHAGLVRAIGSALRGPVGSGDLDEALSDLLDVCCAAGRADRWPPLESATARLGPRLGPVLAVARSTRGAPARTTAADLSRLDGVLAGIDAEADPARIVRIGAAALAVDRLEECRPALWRVVWDGREGGAAGSAVGALVLLSRDAFDAGRWGEARRTAEEAVERGEALDHRLPAATATGVLALLAAAEGDGATARALAARVSSWAGPRGLHGLEHAAARARALAALAAGDVEEAYRQGTAVGPPGLLPPHLPVALEVPLDLVEAAVRTGRRAEAAAHAAALRELEVVRLRPRPALLAAGCAALAAPDDRAAACFEEAMAVPGADRHPFEHARVRLAYGEHLRRVRATGAARLHLAASLEAFTRLGARPWAARAEHELRATGVSRSPAGRAAPVELTPQEHEISLLAASGLTNKQIGAQLYLSPRTVSAHLYRVFPKLGISSRAALRDALTRVPQEAGNREPA</sequence>
<dbReference type="InterPro" id="IPR036388">
    <property type="entry name" value="WH-like_DNA-bd_sf"/>
</dbReference>
<keyword evidence="1" id="KW-0547">Nucleotide-binding</keyword>
<dbReference type="PROSITE" id="PS50043">
    <property type="entry name" value="HTH_LUXR_2"/>
    <property type="match status" value="1"/>
</dbReference>
<reference evidence="5" key="1">
    <citation type="submission" date="2017-06" db="EMBL/GenBank/DDBJ databases">
        <authorList>
            <person name="Varghese N."/>
            <person name="Submissions S."/>
        </authorList>
    </citation>
    <scope>NUCLEOTIDE SEQUENCE [LARGE SCALE GENOMIC DNA]</scope>
    <source>
        <strain evidence="5">DSM 45423</strain>
    </source>
</reference>
<dbReference type="PANTHER" id="PTHR16305:SF35">
    <property type="entry name" value="TRANSCRIPTIONAL ACTIVATOR DOMAIN"/>
    <property type="match status" value="1"/>
</dbReference>
<protein>
    <submittedName>
        <fullName evidence="4">Regulatory protein, luxR family</fullName>
    </submittedName>
</protein>
<evidence type="ECO:0000313" key="4">
    <source>
        <dbReference type="EMBL" id="SNS25104.1"/>
    </source>
</evidence>
<dbReference type="InterPro" id="IPR000792">
    <property type="entry name" value="Tscrpt_reg_LuxR_C"/>
</dbReference>
<dbReference type="Gene3D" id="3.40.50.300">
    <property type="entry name" value="P-loop containing nucleotide triphosphate hydrolases"/>
    <property type="match status" value="1"/>
</dbReference>
<keyword evidence="5" id="KW-1185">Reference proteome</keyword>
<dbReference type="PANTHER" id="PTHR16305">
    <property type="entry name" value="TESTICULAR SOLUBLE ADENYLYL CYCLASE"/>
    <property type="match status" value="1"/>
</dbReference>
<dbReference type="GO" id="GO:0006355">
    <property type="term" value="P:regulation of DNA-templated transcription"/>
    <property type="evidence" value="ECO:0007669"/>
    <property type="project" value="InterPro"/>
</dbReference>
<evidence type="ECO:0000256" key="1">
    <source>
        <dbReference type="ARBA" id="ARBA00022741"/>
    </source>
</evidence>
<proteinExistence type="predicted"/>
<dbReference type="SUPFAM" id="SSF52540">
    <property type="entry name" value="P-loop containing nucleoside triphosphate hydrolases"/>
    <property type="match status" value="1"/>
</dbReference>
<dbReference type="CDD" id="cd06170">
    <property type="entry name" value="LuxR_C_like"/>
    <property type="match status" value="1"/>
</dbReference>
<dbReference type="Proteomes" id="UP000198386">
    <property type="component" value="Unassembled WGS sequence"/>
</dbReference>
<dbReference type="EMBL" id="FZOH01000003">
    <property type="protein sequence ID" value="SNS25104.1"/>
    <property type="molecule type" value="Genomic_DNA"/>
</dbReference>
<dbReference type="InterPro" id="IPR041664">
    <property type="entry name" value="AAA_16"/>
</dbReference>
<dbReference type="OrthoDB" id="3514764at2"/>
<dbReference type="Pfam" id="PF00196">
    <property type="entry name" value="GerE"/>
    <property type="match status" value="1"/>
</dbReference>
<accession>A0A239CZY7</accession>
<dbReference type="SUPFAM" id="SSF46894">
    <property type="entry name" value="C-terminal effector domain of the bipartite response regulators"/>
    <property type="match status" value="1"/>
</dbReference>
<dbReference type="SMART" id="SM00421">
    <property type="entry name" value="HTH_LUXR"/>
    <property type="match status" value="1"/>
</dbReference>
<dbReference type="GO" id="GO:0003677">
    <property type="term" value="F:DNA binding"/>
    <property type="evidence" value="ECO:0007669"/>
    <property type="project" value="InterPro"/>
</dbReference>
<dbReference type="AlphaFoldDB" id="A0A239CZY7"/>
<evidence type="ECO:0000313" key="5">
    <source>
        <dbReference type="Proteomes" id="UP000198386"/>
    </source>
</evidence>
<dbReference type="RefSeq" id="WP_089403633.1">
    <property type="nucleotide sequence ID" value="NZ_FZOH01000003.1"/>
</dbReference>
<keyword evidence="2" id="KW-0067">ATP-binding</keyword>
<dbReference type="Pfam" id="PF13191">
    <property type="entry name" value="AAA_16"/>
    <property type="match status" value="1"/>
</dbReference>
<name>A0A239CZY7_9ACTN</name>
<dbReference type="GO" id="GO:0005737">
    <property type="term" value="C:cytoplasm"/>
    <property type="evidence" value="ECO:0007669"/>
    <property type="project" value="TreeGrafter"/>
</dbReference>
<dbReference type="GO" id="GO:0005524">
    <property type="term" value="F:ATP binding"/>
    <property type="evidence" value="ECO:0007669"/>
    <property type="project" value="UniProtKB-KW"/>
</dbReference>
<dbReference type="GO" id="GO:0004016">
    <property type="term" value="F:adenylate cyclase activity"/>
    <property type="evidence" value="ECO:0007669"/>
    <property type="project" value="TreeGrafter"/>
</dbReference>
<organism evidence="4 5">
    <name type="scientific">Geodermatophilus saharensis</name>
    <dbReference type="NCBI Taxonomy" id="1137994"/>
    <lineage>
        <taxon>Bacteria</taxon>
        <taxon>Bacillati</taxon>
        <taxon>Actinomycetota</taxon>
        <taxon>Actinomycetes</taxon>
        <taxon>Geodermatophilales</taxon>
        <taxon>Geodermatophilaceae</taxon>
        <taxon>Geodermatophilus</taxon>
    </lineage>
</organism>
<dbReference type="PROSITE" id="PS00622">
    <property type="entry name" value="HTH_LUXR_1"/>
    <property type="match status" value="1"/>
</dbReference>
<dbReference type="Gene3D" id="1.10.10.10">
    <property type="entry name" value="Winged helix-like DNA-binding domain superfamily/Winged helix DNA-binding domain"/>
    <property type="match status" value="1"/>
</dbReference>
<gene>
    <name evidence="4" type="ORF">SAMN04488107_1894</name>
</gene>
<dbReference type="InterPro" id="IPR027417">
    <property type="entry name" value="P-loop_NTPase"/>
</dbReference>
<dbReference type="InterPro" id="IPR016032">
    <property type="entry name" value="Sig_transdc_resp-reg_C-effctor"/>
</dbReference>
<evidence type="ECO:0000256" key="2">
    <source>
        <dbReference type="ARBA" id="ARBA00022840"/>
    </source>
</evidence>